<reference evidence="5 6" key="1">
    <citation type="journal article" date="2015" name="Environ. Microbiol.">
        <title>Methane oxidation coupled to nitrate reduction under hypoxia by the Gammaproteobacterium Methylomonas denitrificans, sp. nov. type strain FJG1.</title>
        <authorList>
            <person name="Kits K.D."/>
            <person name="Klotz M.G."/>
            <person name="Stein L.Y."/>
        </authorList>
    </citation>
    <scope>NUCLEOTIDE SEQUENCE [LARGE SCALE GENOMIC DNA]</scope>
    <source>
        <strain evidence="5 6">FJG1</strain>
    </source>
</reference>
<evidence type="ECO:0000256" key="1">
    <source>
        <dbReference type="ARBA" id="ARBA00023015"/>
    </source>
</evidence>
<dbReference type="Pfam" id="PF12833">
    <property type="entry name" value="HTH_18"/>
    <property type="match status" value="1"/>
</dbReference>
<dbReference type="InterPro" id="IPR009057">
    <property type="entry name" value="Homeodomain-like_sf"/>
</dbReference>
<accession>A0A140E5U0</accession>
<dbReference type="Proteomes" id="UP000030512">
    <property type="component" value="Chromosome"/>
</dbReference>
<evidence type="ECO:0000256" key="3">
    <source>
        <dbReference type="ARBA" id="ARBA00023163"/>
    </source>
</evidence>
<dbReference type="GO" id="GO:0003700">
    <property type="term" value="F:DNA-binding transcription factor activity"/>
    <property type="evidence" value="ECO:0007669"/>
    <property type="project" value="InterPro"/>
</dbReference>
<dbReference type="PROSITE" id="PS00041">
    <property type="entry name" value="HTH_ARAC_FAMILY_1"/>
    <property type="match status" value="1"/>
</dbReference>
<dbReference type="EMBL" id="CP014476">
    <property type="protein sequence ID" value="AMK78764.1"/>
    <property type="molecule type" value="Genomic_DNA"/>
</dbReference>
<dbReference type="OrthoDB" id="5295226at2"/>
<dbReference type="KEGG" id="mdn:JT25_020105"/>
<feature type="domain" description="HTH araC/xylS-type" evidence="4">
    <location>
        <begin position="165"/>
        <end position="262"/>
    </location>
</feature>
<dbReference type="GO" id="GO:0043565">
    <property type="term" value="F:sequence-specific DNA binding"/>
    <property type="evidence" value="ECO:0007669"/>
    <property type="project" value="InterPro"/>
</dbReference>
<evidence type="ECO:0000313" key="6">
    <source>
        <dbReference type="Proteomes" id="UP000030512"/>
    </source>
</evidence>
<dbReference type="STRING" id="1538553.JT25_020105"/>
<proteinExistence type="predicted"/>
<evidence type="ECO:0000256" key="2">
    <source>
        <dbReference type="ARBA" id="ARBA00023125"/>
    </source>
</evidence>
<gene>
    <name evidence="5" type="ORF">JT25_020105</name>
</gene>
<keyword evidence="1" id="KW-0805">Transcription regulation</keyword>
<dbReference type="PANTHER" id="PTHR11019">
    <property type="entry name" value="HTH-TYPE TRANSCRIPTIONAL REGULATOR NIMR"/>
    <property type="match status" value="1"/>
</dbReference>
<keyword evidence="3" id="KW-0804">Transcription</keyword>
<organism evidence="5 6">
    <name type="scientific">Methylomonas denitrificans</name>
    <dbReference type="NCBI Taxonomy" id="1538553"/>
    <lineage>
        <taxon>Bacteria</taxon>
        <taxon>Pseudomonadati</taxon>
        <taxon>Pseudomonadota</taxon>
        <taxon>Gammaproteobacteria</taxon>
        <taxon>Methylococcales</taxon>
        <taxon>Methylococcaceae</taxon>
        <taxon>Methylomonas</taxon>
    </lineage>
</organism>
<evidence type="ECO:0000313" key="5">
    <source>
        <dbReference type="EMBL" id="AMK78764.1"/>
    </source>
</evidence>
<keyword evidence="6" id="KW-1185">Reference proteome</keyword>
<protein>
    <submittedName>
        <fullName evidence="5">AraC family transcriptional regulator</fullName>
    </submittedName>
</protein>
<dbReference type="PANTHER" id="PTHR11019:SF199">
    <property type="entry name" value="HTH-TYPE TRANSCRIPTIONAL REGULATOR NIMR"/>
    <property type="match status" value="1"/>
</dbReference>
<name>A0A140E5U0_9GAMM</name>
<evidence type="ECO:0000259" key="4">
    <source>
        <dbReference type="PROSITE" id="PS01124"/>
    </source>
</evidence>
<dbReference type="AlphaFoldDB" id="A0A140E5U0"/>
<dbReference type="InterPro" id="IPR018060">
    <property type="entry name" value="HTH_AraC"/>
</dbReference>
<dbReference type="InterPro" id="IPR018062">
    <property type="entry name" value="HTH_AraC-typ_CS"/>
</dbReference>
<dbReference type="PROSITE" id="PS01124">
    <property type="entry name" value="HTH_ARAC_FAMILY_2"/>
    <property type="match status" value="1"/>
</dbReference>
<dbReference type="SUPFAM" id="SSF46689">
    <property type="entry name" value="Homeodomain-like"/>
    <property type="match status" value="1"/>
</dbReference>
<dbReference type="SMART" id="SM00342">
    <property type="entry name" value="HTH_ARAC"/>
    <property type="match status" value="1"/>
</dbReference>
<sequence>MKETPRLYKRAALGDNPFDALWDIRDGRTYFTGPLYYNASHQHGAPVFLASLYGKFRLHLHGGDWLWCRTAVIPAGVLHELDVGGEPITVLYIEPTVASADAFKPLINNSRALDGALVGNGGEIRLMRDLYEDRYKPDWTTEPLLDLLGYAKRRAHSAVIDPRLTRVVEYLSEHADDLTPVVTWAMQAGLSPSRFQHLFTEQIGVPFRRYRAWNRMRRAIRKIIRGQNFTTAAHASGFTDSAHFSHEFRKTFGAPATIGLHRLARLQL</sequence>
<dbReference type="RefSeq" id="WP_036273952.1">
    <property type="nucleotide sequence ID" value="NZ_CP014476.1"/>
</dbReference>
<dbReference type="Gene3D" id="1.10.10.60">
    <property type="entry name" value="Homeodomain-like"/>
    <property type="match status" value="1"/>
</dbReference>
<keyword evidence="2" id="KW-0238">DNA-binding</keyword>